<accession>A0A0G4L8T4</accession>
<dbReference type="Proteomes" id="UP000044602">
    <property type="component" value="Unassembled WGS sequence"/>
</dbReference>
<organism evidence="1 2">
    <name type="scientific">Verticillium longisporum</name>
    <name type="common">Verticillium dahliae var. longisporum</name>
    <dbReference type="NCBI Taxonomy" id="100787"/>
    <lineage>
        <taxon>Eukaryota</taxon>
        <taxon>Fungi</taxon>
        <taxon>Dikarya</taxon>
        <taxon>Ascomycota</taxon>
        <taxon>Pezizomycotina</taxon>
        <taxon>Sordariomycetes</taxon>
        <taxon>Hypocreomycetidae</taxon>
        <taxon>Glomerellales</taxon>
        <taxon>Plectosphaerellaceae</taxon>
        <taxon>Verticillium</taxon>
    </lineage>
</organism>
<evidence type="ECO:0000313" key="2">
    <source>
        <dbReference type="Proteomes" id="UP000044602"/>
    </source>
</evidence>
<sequence length="157" mass="17965">MNARPGPPVIWLGAMEKNLVSIARCPGPELRVLDRLIARSMVQVEVNVVTCLACRHWRGQVRSSRPRKYSTSEMLRPPIPWNSPSRSPVSGSYCHPARFCQDAFEVFEGPETFRRAWLGRIGRRNINVDTVVRVIEPGIAFVVEVHRVYWSKLHPIH</sequence>
<evidence type="ECO:0000313" key="1">
    <source>
        <dbReference type="EMBL" id="CRK18135.1"/>
    </source>
</evidence>
<dbReference type="AlphaFoldDB" id="A0A0G4L8T4"/>
<dbReference type="EMBL" id="CVQH01009224">
    <property type="protein sequence ID" value="CRK18135.1"/>
    <property type="molecule type" value="Genomic_DNA"/>
</dbReference>
<name>A0A0G4L8T4_VERLO</name>
<reference evidence="1 2" key="1">
    <citation type="submission" date="2015-05" db="EMBL/GenBank/DDBJ databases">
        <authorList>
            <person name="Wang D.B."/>
            <person name="Wang M."/>
        </authorList>
    </citation>
    <scope>NUCLEOTIDE SEQUENCE [LARGE SCALE GENOMIC DNA]</scope>
    <source>
        <strain evidence="1">VL1</strain>
    </source>
</reference>
<protein>
    <submittedName>
        <fullName evidence="1">Uncharacterized protein</fullName>
    </submittedName>
</protein>
<gene>
    <name evidence="1" type="ORF">BN1708_012250</name>
</gene>
<keyword evidence="2" id="KW-1185">Reference proteome</keyword>
<proteinExistence type="predicted"/>